<name>A0A2H1FBT9_9ARCH</name>
<dbReference type="Proteomes" id="UP000230607">
    <property type="component" value="Chromosome 1"/>
</dbReference>
<gene>
    <name evidence="3" type="ORF">NCS_10024</name>
</gene>
<dbReference type="PANTHER" id="PTHR24273">
    <property type="entry name" value="FI04643P-RELATED"/>
    <property type="match status" value="1"/>
</dbReference>
<keyword evidence="4" id="KW-1185">Reference proteome</keyword>
<organism evidence="3 4">
    <name type="scientific">Candidatus Nitrosotalea okcheonensis</name>
    <dbReference type="NCBI Taxonomy" id="1903276"/>
    <lineage>
        <taxon>Archaea</taxon>
        <taxon>Nitrososphaerota</taxon>
        <taxon>Nitrososphaeria</taxon>
        <taxon>Nitrosotaleales</taxon>
        <taxon>Nitrosotaleaceae</taxon>
        <taxon>Nitrosotalea</taxon>
    </lineage>
</organism>
<protein>
    <submittedName>
        <fullName evidence="3">NHL repeat protein</fullName>
    </submittedName>
</protein>
<keyword evidence="1" id="KW-0677">Repeat</keyword>
<dbReference type="Pfam" id="PF02494">
    <property type="entry name" value="HYR"/>
    <property type="match status" value="6"/>
</dbReference>
<evidence type="ECO:0000313" key="3">
    <source>
        <dbReference type="EMBL" id="SMH70217.1"/>
    </source>
</evidence>
<dbReference type="InterPro" id="IPR003410">
    <property type="entry name" value="HYR_dom"/>
</dbReference>
<evidence type="ECO:0000313" key="4">
    <source>
        <dbReference type="Proteomes" id="UP000230607"/>
    </source>
</evidence>
<dbReference type="AlphaFoldDB" id="A0A2H1FBT9"/>
<dbReference type="GO" id="GO:0005509">
    <property type="term" value="F:calcium ion binding"/>
    <property type="evidence" value="ECO:0007669"/>
    <property type="project" value="InterPro"/>
</dbReference>
<dbReference type="SUPFAM" id="SSF51120">
    <property type="entry name" value="beta-Roll"/>
    <property type="match status" value="1"/>
</dbReference>
<evidence type="ECO:0000256" key="1">
    <source>
        <dbReference type="ARBA" id="ARBA00022737"/>
    </source>
</evidence>
<proteinExistence type="predicted"/>
<reference evidence="4" key="1">
    <citation type="submission" date="2017-03" db="EMBL/GenBank/DDBJ databases">
        <authorList>
            <person name="Herbold C."/>
        </authorList>
    </citation>
    <scope>NUCLEOTIDE SEQUENCE [LARGE SCALE GENOMIC DNA]</scope>
</reference>
<dbReference type="InterPro" id="IPR001343">
    <property type="entry name" value="Hemolysn_Ca-bd"/>
</dbReference>
<evidence type="ECO:0000259" key="2">
    <source>
        <dbReference type="PROSITE" id="PS50825"/>
    </source>
</evidence>
<dbReference type="Gene3D" id="2.150.10.10">
    <property type="entry name" value="Serralysin-like metalloprotease, C-terminal"/>
    <property type="match status" value="1"/>
</dbReference>
<dbReference type="PANTHER" id="PTHR24273:SF32">
    <property type="entry name" value="HYALIN"/>
    <property type="match status" value="1"/>
</dbReference>
<dbReference type="InterPro" id="IPR011049">
    <property type="entry name" value="Serralysin-like_metalloprot_C"/>
</dbReference>
<sequence length="641" mass="66311">MVAKSISDNSISIGNATATDNIKLVSLTNNASKTFPLGKTTILWVATDEAGNKANATQIVDVENTTPPKLTVPAGITFEATSLNNNTIPIGNATATDIEPVTITNNAPKTFPLGKTSVLWIATDASGNKANATQIVDVVHTTPPKLTIPANVTFEATSIDNNTVSLMPPNVSNIEPVTITNNAPKTFPLGKTSVLWIATDASGNKANATQIVDVVHTTPPKLTIPANVTFEATSIDNNTVSLMPPNVSNIEPVTITNNAPKTFPLGKTSVLWIATDASGNKANVTQIVDVENTTPPKLTVPAGITFEATSLKDNLVPIGNATATDIQQVTITNNASKTFPLGKTSILWIATDASGNKANATQTVDVVDTTAPKITAPHNIIVNATSSTGTRVDIGNLTASDNVQLVTISNNAPILFPFGNTTVTWTAKDEAGNVANATQIIQVVDRSPPQLTIPVDVVTDATAFETPLVIGNANGTGIIDASPKITSNSTGLFHIGKTIVQWTATDKFGNEKTLDQTVTVLACGKPSSDYNLVMGTNSSDTLTGSMVPNLIIGLGGNDVIHEGSSGDCVIAGDGNNIIYAGNGTNTIYAGNGDNVIRGGNGNMQVFAGTGSNIIQGGSGQNTCSLGSPAKDLVTNCQVKLR</sequence>
<feature type="domain" description="HYR" evidence="2">
    <location>
        <begin position="367"/>
        <end position="445"/>
    </location>
</feature>
<dbReference type="Pfam" id="PF00353">
    <property type="entry name" value="HemolysinCabind"/>
    <property type="match status" value="3"/>
</dbReference>
<dbReference type="PROSITE" id="PS50825">
    <property type="entry name" value="HYR"/>
    <property type="match status" value="1"/>
</dbReference>
<dbReference type="EMBL" id="LT841358">
    <property type="protein sequence ID" value="SMH70217.1"/>
    <property type="molecule type" value="Genomic_DNA"/>
</dbReference>
<accession>A0A2H1FBT9</accession>